<evidence type="ECO:0000313" key="4">
    <source>
        <dbReference type="Proteomes" id="UP000252008"/>
    </source>
</evidence>
<protein>
    <recommendedName>
        <fullName evidence="2">HNH nuclease domain-containing protein</fullName>
    </recommendedName>
</protein>
<name>A0A375YL18_MYCPF</name>
<feature type="region of interest" description="Disordered" evidence="1">
    <location>
        <begin position="559"/>
        <end position="591"/>
    </location>
</feature>
<evidence type="ECO:0000256" key="1">
    <source>
        <dbReference type="SAM" id="MobiDB-lite"/>
    </source>
</evidence>
<dbReference type="Pfam" id="PF02720">
    <property type="entry name" value="DUF222"/>
    <property type="match status" value="2"/>
</dbReference>
<evidence type="ECO:0000259" key="2">
    <source>
        <dbReference type="SMART" id="SM00507"/>
    </source>
</evidence>
<evidence type="ECO:0000313" key="3">
    <source>
        <dbReference type="EMBL" id="SRX81739.1"/>
    </source>
</evidence>
<feature type="compositionally biased region" description="Low complexity" evidence="1">
    <location>
        <begin position="248"/>
        <end position="263"/>
    </location>
</feature>
<dbReference type="Proteomes" id="UP000252008">
    <property type="component" value="Unassembled WGS sequence"/>
</dbReference>
<gene>
    <name evidence="3" type="ORF">MPP7335_03495</name>
</gene>
<dbReference type="EMBL" id="UEGS01000001">
    <property type="protein sequence ID" value="SRX81739.1"/>
    <property type="molecule type" value="Genomic_DNA"/>
</dbReference>
<dbReference type="Gene3D" id="1.10.30.50">
    <property type="match status" value="1"/>
</dbReference>
<accession>A0A375YL18</accession>
<sequence>MFDGWSDGRVVSGVADSYRQVAVGMAAASAGIAELLQRRTVEEVDREADVRSLITAFERTVVEVGAALRLPSARARELVHQADVLHTRLPAVAALLAAGEVDYPTVLVVVERTDLVAEQHMARLDAALAERIRGWARWSRRLVRDAVDGLVAEVDAAAIKRRRQAAFDERRVTVAAGLDGMAAVRARMSAAQGAAMDARWSMLAKAVCPADPRSLTQRRADVFDALNTGRGFGCGCGDPGCPQTIVIPPTAAAHHDPPATTEPAEPPAEPSGAEPAGAEALEPPAEPAVEVLEPSGAEPIAAPTSPVPAPAPPVPPVPGPVSVLGRQVVLNVIAAADTIAGHSDAAGYLAGYGIIDAQLVRELAREATRRLVEAPPFDERQALTYRPSAALARFIRARDLTCRFPGCDVAATRCDVDHTIPFDHENPAAGGQTVPWNLACYCRQHHRHKTHDTGWRDRQLADATIIWTSPSGHQYRTRPAGVGLFPGLGRAQHRSQAQRIAAARRRLNAHRDTSEHNSYRNQKARDEIRDRRWRNGFRCRYLLFKGDFAHNTPSTSPFARFVNNPLEPETLPPNWQPPPPPNNNPDEPPPF</sequence>
<dbReference type="CDD" id="cd00085">
    <property type="entry name" value="HNHc"/>
    <property type="match status" value="1"/>
</dbReference>
<feature type="compositionally biased region" description="Pro residues" evidence="1">
    <location>
        <begin position="570"/>
        <end position="591"/>
    </location>
</feature>
<dbReference type="SMART" id="SM00507">
    <property type="entry name" value="HNHc"/>
    <property type="match status" value="1"/>
</dbReference>
<dbReference type="InterPro" id="IPR003870">
    <property type="entry name" value="DUF222"/>
</dbReference>
<dbReference type="InterPro" id="IPR003615">
    <property type="entry name" value="HNH_nuc"/>
</dbReference>
<feature type="region of interest" description="Disordered" evidence="1">
    <location>
        <begin position="247"/>
        <end position="279"/>
    </location>
</feature>
<keyword evidence="4" id="KW-1185">Reference proteome</keyword>
<dbReference type="AlphaFoldDB" id="A0A375YL18"/>
<feature type="compositionally biased region" description="Low complexity" evidence="1">
    <location>
        <begin position="270"/>
        <end position="279"/>
    </location>
</feature>
<proteinExistence type="predicted"/>
<feature type="domain" description="HNH nuclease" evidence="2">
    <location>
        <begin position="390"/>
        <end position="447"/>
    </location>
</feature>
<reference evidence="3 4" key="1">
    <citation type="submission" date="2018-05" db="EMBL/GenBank/DDBJ databases">
        <authorList>
            <consortium name="IHU Genomes"/>
        </authorList>
    </citation>
    <scope>NUCLEOTIDE SEQUENCE [LARGE SCALE GENOMIC DNA]</scope>
    <source>
        <strain evidence="3 4">P7335</strain>
    </source>
</reference>
<organism evidence="3 4">
    <name type="scientific">Mycolicibacterium parafortuitum</name>
    <name type="common">Mycobacterium parafortuitum</name>
    <dbReference type="NCBI Taxonomy" id="39692"/>
    <lineage>
        <taxon>Bacteria</taxon>
        <taxon>Bacillati</taxon>
        <taxon>Actinomycetota</taxon>
        <taxon>Actinomycetes</taxon>
        <taxon>Mycobacteriales</taxon>
        <taxon>Mycobacteriaceae</taxon>
        <taxon>Mycolicibacterium</taxon>
    </lineage>
</organism>
<dbReference type="RefSeq" id="WP_237674083.1">
    <property type="nucleotide sequence ID" value="NZ_UEGS01000001.1"/>
</dbReference>